<dbReference type="PROSITE" id="PS50893">
    <property type="entry name" value="ABC_TRANSPORTER_2"/>
    <property type="match status" value="1"/>
</dbReference>
<dbReference type="PANTHER" id="PTHR24220:SF689">
    <property type="entry name" value="LIPOPROTEIN-RELEASING SYSTEM ATP-BINDING PROTEIN LOLD"/>
    <property type="match status" value="1"/>
</dbReference>
<evidence type="ECO:0000256" key="1">
    <source>
        <dbReference type="ARBA" id="ARBA00005417"/>
    </source>
</evidence>
<dbReference type="GO" id="GO:0005524">
    <property type="term" value="F:ATP binding"/>
    <property type="evidence" value="ECO:0007669"/>
    <property type="project" value="UniProtKB-KW"/>
</dbReference>
<sequence length="290" mass="31749">MSDKTTDISDLGLHDTNGDDADISDIEITYDDVDHSLDVKPAASDADGEAEEVEHAASTVDGELSRHKDTFTFKTYPTLAMRHVSVAAGRRGNGGDVLHDVSLEFHQRKTHAVLVSSEAERMAVVGVLAGIVQPKAGKVQFKSQDMHEFTSQEFRGHFLGFIPQIGAVRSDWSASRNLVAAMDASNRNFLRPKPILAEQLLDQVGFPEELANKPLKELKEVDRRRAAIARALCCEPSVVLADEPIARLGDDAAETIYDLLAGLTRHDDYCVIIVTEDPDLAARANVTYEI</sequence>
<keyword evidence="4" id="KW-1185">Reference proteome</keyword>
<dbReference type="Proteomes" id="UP000235050">
    <property type="component" value="Unassembled WGS sequence"/>
</dbReference>
<proteinExistence type="inferred from homology"/>
<dbReference type="GO" id="GO:0016887">
    <property type="term" value="F:ATP hydrolysis activity"/>
    <property type="evidence" value="ECO:0007669"/>
    <property type="project" value="InterPro"/>
</dbReference>
<evidence type="ECO:0000313" key="4">
    <source>
        <dbReference type="Proteomes" id="UP000235050"/>
    </source>
</evidence>
<dbReference type="InterPro" id="IPR015854">
    <property type="entry name" value="ABC_transpr_LolD-like"/>
</dbReference>
<evidence type="ECO:0000313" key="3">
    <source>
        <dbReference type="EMBL" id="PLS31798.1"/>
    </source>
</evidence>
<dbReference type="EMBL" id="NMWU01000005">
    <property type="protein sequence ID" value="PLS31798.1"/>
    <property type="molecule type" value="Genomic_DNA"/>
</dbReference>
<name>A0A2N5JC69_9BIFI</name>
<dbReference type="AlphaFoldDB" id="A0A2N5JC69"/>
<organism evidence="3 4">
    <name type="scientific">Bifidobacterium margollesii</name>
    <dbReference type="NCBI Taxonomy" id="2020964"/>
    <lineage>
        <taxon>Bacteria</taxon>
        <taxon>Bacillati</taxon>
        <taxon>Actinomycetota</taxon>
        <taxon>Actinomycetes</taxon>
        <taxon>Bifidobacteriales</taxon>
        <taxon>Bifidobacteriaceae</taxon>
        <taxon>Bifidobacterium</taxon>
    </lineage>
</organism>
<accession>A0A2N5JC69</accession>
<reference evidence="3 4" key="1">
    <citation type="submission" date="2017-07" db="EMBL/GenBank/DDBJ databases">
        <title>Bifidobacterium novel species.</title>
        <authorList>
            <person name="Lugli G.A."/>
            <person name="Milani C."/>
            <person name="Duranti S."/>
            <person name="Mangifesta M."/>
        </authorList>
    </citation>
    <scope>NUCLEOTIDE SEQUENCE [LARGE SCALE GENOMIC DNA]</scope>
    <source>
        <strain evidence="4">Uis1B</strain>
    </source>
</reference>
<keyword evidence="3" id="KW-0067">ATP-binding</keyword>
<feature type="domain" description="ABC transporter" evidence="2">
    <location>
        <begin position="81"/>
        <end position="290"/>
    </location>
</feature>
<dbReference type="Gene3D" id="3.40.50.300">
    <property type="entry name" value="P-loop containing nucleotide triphosphate hydrolases"/>
    <property type="match status" value="1"/>
</dbReference>
<gene>
    <name evidence="3" type="ORF">Uis1B_0336</name>
</gene>
<dbReference type="Pfam" id="PF00005">
    <property type="entry name" value="ABC_tran"/>
    <property type="match status" value="1"/>
</dbReference>
<keyword evidence="3" id="KW-0547">Nucleotide-binding</keyword>
<protein>
    <submittedName>
        <fullName evidence="3">ABC transporter ATP-binding protein</fullName>
    </submittedName>
</protein>
<dbReference type="InterPro" id="IPR027417">
    <property type="entry name" value="P-loop_NTPase"/>
</dbReference>
<dbReference type="InterPro" id="IPR003439">
    <property type="entry name" value="ABC_transporter-like_ATP-bd"/>
</dbReference>
<evidence type="ECO:0000259" key="2">
    <source>
        <dbReference type="PROSITE" id="PS50893"/>
    </source>
</evidence>
<dbReference type="GO" id="GO:0022857">
    <property type="term" value="F:transmembrane transporter activity"/>
    <property type="evidence" value="ECO:0007669"/>
    <property type="project" value="TreeGrafter"/>
</dbReference>
<comment type="similarity">
    <text evidence="1">Belongs to the ABC transporter superfamily.</text>
</comment>
<dbReference type="PANTHER" id="PTHR24220">
    <property type="entry name" value="IMPORT ATP-BINDING PROTEIN"/>
    <property type="match status" value="1"/>
</dbReference>
<dbReference type="SUPFAM" id="SSF52540">
    <property type="entry name" value="P-loop containing nucleoside triphosphate hydrolases"/>
    <property type="match status" value="1"/>
</dbReference>
<dbReference type="GO" id="GO:0005886">
    <property type="term" value="C:plasma membrane"/>
    <property type="evidence" value="ECO:0007669"/>
    <property type="project" value="TreeGrafter"/>
</dbReference>
<dbReference type="RefSeq" id="WP_165782676.1">
    <property type="nucleotide sequence ID" value="NZ_NMWU01000005.1"/>
</dbReference>
<comment type="caution">
    <text evidence="3">The sequence shown here is derived from an EMBL/GenBank/DDBJ whole genome shotgun (WGS) entry which is preliminary data.</text>
</comment>